<proteinExistence type="predicted"/>
<reference evidence="3 4" key="1">
    <citation type="journal article" date="2014" name="Curr. Biol.">
        <title>The genome of the clonal raider ant Cerapachys biroi.</title>
        <authorList>
            <person name="Oxley P.R."/>
            <person name="Ji L."/>
            <person name="Fetter-Pruneda I."/>
            <person name="McKenzie S.K."/>
            <person name="Li C."/>
            <person name="Hu H."/>
            <person name="Zhang G."/>
            <person name="Kronauer D.J."/>
        </authorList>
    </citation>
    <scope>NUCLEOTIDE SEQUENCE [LARGE SCALE GENOMIC DNA]</scope>
</reference>
<accession>A0A026X436</accession>
<evidence type="ECO:0000256" key="1">
    <source>
        <dbReference type="SAM" id="Coils"/>
    </source>
</evidence>
<feature type="compositionally biased region" description="Basic and acidic residues" evidence="2">
    <location>
        <begin position="34"/>
        <end position="70"/>
    </location>
</feature>
<dbReference type="OMA" id="CHYDCRV"/>
<feature type="coiled-coil region" evidence="1">
    <location>
        <begin position="210"/>
        <end position="265"/>
    </location>
</feature>
<protein>
    <submittedName>
        <fullName evidence="3">Uncharacterized protein</fullName>
    </submittedName>
</protein>
<keyword evidence="4" id="KW-1185">Reference proteome</keyword>
<feature type="region of interest" description="Disordered" evidence="2">
    <location>
        <begin position="29"/>
        <end position="70"/>
    </location>
</feature>
<evidence type="ECO:0000313" key="4">
    <source>
        <dbReference type="Proteomes" id="UP000053097"/>
    </source>
</evidence>
<dbReference type="STRING" id="2015173.A0A026X436"/>
<feature type="compositionally biased region" description="Polar residues" evidence="2">
    <location>
        <begin position="1464"/>
        <end position="1477"/>
    </location>
</feature>
<feature type="coiled-coil region" evidence="1">
    <location>
        <begin position="317"/>
        <end position="383"/>
    </location>
</feature>
<dbReference type="OrthoDB" id="6424487at2759"/>
<organism evidence="3 4">
    <name type="scientific">Ooceraea biroi</name>
    <name type="common">Clonal raider ant</name>
    <name type="synonym">Cerapachys biroi</name>
    <dbReference type="NCBI Taxonomy" id="2015173"/>
    <lineage>
        <taxon>Eukaryota</taxon>
        <taxon>Metazoa</taxon>
        <taxon>Ecdysozoa</taxon>
        <taxon>Arthropoda</taxon>
        <taxon>Hexapoda</taxon>
        <taxon>Insecta</taxon>
        <taxon>Pterygota</taxon>
        <taxon>Neoptera</taxon>
        <taxon>Endopterygota</taxon>
        <taxon>Hymenoptera</taxon>
        <taxon>Apocrita</taxon>
        <taxon>Aculeata</taxon>
        <taxon>Formicoidea</taxon>
        <taxon>Formicidae</taxon>
        <taxon>Dorylinae</taxon>
        <taxon>Ooceraea</taxon>
    </lineage>
</organism>
<gene>
    <name evidence="3" type="ORF">X777_05451</name>
</gene>
<evidence type="ECO:0000256" key="2">
    <source>
        <dbReference type="SAM" id="MobiDB-lite"/>
    </source>
</evidence>
<evidence type="ECO:0000313" key="3">
    <source>
        <dbReference type="EMBL" id="EZA62124.1"/>
    </source>
</evidence>
<sequence>METKRKSDETKIFTIKSIPEKEESFTMKGINSSGEERKISRKENNEILKRTTESKSYSKEINDSKKGNKSVRECKEGTFAKINSVDQLDKTRSIRGELPSGGSKCNAKDREKTKIGDVTVTDGRRQRRPLRDIIGKREQRRKELEKVEGNLRQRLDMLECSMPAVMVWNIWRMAQGAPVCRIKHILEKQFEDTRELSCRSTPSRHYDCRVREIEAERKLALKKVEEARNLWSEKLTTLEERKRKLEEVRRIQEEQKCAMERLNEETRILRETTEKPEMDESCRYGECGDTQCKQRWLDKVPSVTSIKSGDIQCLEKLQRLAEEEITMKRDIAELERREEAYMRTLQQADELWSKMESDTMNATRALQEQLEMKTAANQQLAERVCELEDALEKCRTRMAACRAELEKFLSIEKVEAMIGRDDDVAKVTDKEVIARVKVVHRPIGKVDDVATVEDMEVQVKVEVADEETLTKVEVADEEALARIALIDADVEAAVIGDDKYVSAIPEVTDIGIDRPVDLVRVEDAEGIVQPEDFAYEEQRFKEVREYLAELDSLEDLYKDDGEPCAPDFVCNDVVSSPTGMTDEELTSLGIEPPAPTKELDRKLVVSEQEREKPFQKELKEKTDDIVKDIEKKEKKVDETPSIKVLEREKAETLVAEVMDVKPARETLTRGIEEDITVDRPITIPDDVKMPEIKKKEIDQDIVIQRDTILSWVDTIDIIREKVAKHPDCHAVKKDADILVKEVSAYVGSLSSVSELLLTNDLKNVRKKPKKIQEEDVTIITAEEISVKEDSPVEFAESKLLPKLTKEEIFTDMEPSTVVSIEDSFQPPTTPIEEDLKGNTVLQLNELVPNKVEIERKELKETIQVEETMQNAKEAEISQINEVKEDATIEDLTDKKLVAETVENNKIVNSTDKEKRLAPQKVENKEEKEVISNHVKNNEKIEDIPKGAVIEKEVLIEKIEVKEVLPVSKEINEHDHKLEIPVLEKLEEISQLNKIKMVDVDETAPHVEIIETKEITEAAPAAAVPPIAEVKEVEPDIIEEAILTIAMKKVKELREPEEVSPLVDSTEKEKLELPIADVEEVPIANAVEDVIKVEKLPLILDTEKEKLKVEEPLIQDIETVDKVKMKEPIQVTDIIHEKIEVAELPVITNEIKEKAIEVEEPSPIADVIKEELETVQLVIQPPLVKQEELPVTEELVEIELIKVEEPSLIPDTVKEEIETVQPVIQPPTIVKKEVELPIVEKLVEVELPKTELIEIQQVYEEREKEEILPLKKEGIPETVEVAEIALPTVSAVDDKKEKVPIEKKPEIVVDEVRVEEKVPVAETKPSEPKMLAIPIDPRLMAQPYFVIAKIKEKELLHIIPAMRHACIECCSVSNTTDVSNICFLHLQRPPAETTKQVEITRTDVVQTELVQITTQTVTAAEPPLVRIISEYFKPAKLTASSAETAGDRPEITGRKMLGRKRLKDQSTVTTSGIGSQTDKTSHVSHEQVVRDERERVRVPTNELLRSIKIAAGLTRPDTEREIRTINYSGKSDEMGKTVCNCCLCGRTPSPLSIRPKLEIQPQIDAKTATPAAAAAFKRIFIPPKIDRPIPHNRLCPDCKVRIQAKMSHQRYHIKKIIKKISRDQESCSYATLTDKPCRAVSRTKTVEKRDQSCLAKIPKQKTNAIDQKIKDNLPTLEDTKSLAVKLFSSSCICYKLEKSDVEPIRKGNCYCADLAHT</sequence>
<keyword evidence="1" id="KW-0175">Coiled coil</keyword>
<dbReference type="Proteomes" id="UP000053097">
    <property type="component" value="Unassembled WGS sequence"/>
</dbReference>
<dbReference type="EMBL" id="KK107031">
    <property type="protein sequence ID" value="EZA62124.1"/>
    <property type="molecule type" value="Genomic_DNA"/>
</dbReference>
<feature type="region of interest" description="Disordered" evidence="2">
    <location>
        <begin position="90"/>
        <end position="114"/>
    </location>
</feature>
<name>A0A026X436_OOCBI</name>
<feature type="region of interest" description="Disordered" evidence="2">
    <location>
        <begin position="1458"/>
        <end position="1483"/>
    </location>
</feature>